<evidence type="ECO:0000313" key="3">
    <source>
        <dbReference type="Proteomes" id="UP000469215"/>
    </source>
</evidence>
<proteinExistence type="predicted"/>
<comment type="caution">
    <text evidence="2">The sequence shown here is derived from an EMBL/GenBank/DDBJ whole genome shotgun (WGS) entry which is preliminary data.</text>
</comment>
<dbReference type="EMBL" id="WWEQ01000008">
    <property type="protein sequence ID" value="MYM19011.1"/>
    <property type="molecule type" value="Genomic_DNA"/>
</dbReference>
<dbReference type="AlphaFoldDB" id="A0A6N9H594"/>
<dbReference type="Pfam" id="PF11253">
    <property type="entry name" value="DUF3052"/>
    <property type="match status" value="1"/>
</dbReference>
<organism evidence="2 3">
    <name type="scientific">Brevibacterium rongguiense</name>
    <dbReference type="NCBI Taxonomy" id="2695267"/>
    <lineage>
        <taxon>Bacteria</taxon>
        <taxon>Bacillati</taxon>
        <taxon>Actinomycetota</taxon>
        <taxon>Actinomycetes</taxon>
        <taxon>Micrococcales</taxon>
        <taxon>Brevibacteriaceae</taxon>
        <taxon>Brevibacterium</taxon>
    </lineage>
</organism>
<name>A0A6N9H594_9MICO</name>
<evidence type="ECO:0000256" key="1">
    <source>
        <dbReference type="SAM" id="MobiDB-lite"/>
    </source>
</evidence>
<evidence type="ECO:0000313" key="2">
    <source>
        <dbReference type="EMBL" id="MYM19011.1"/>
    </source>
</evidence>
<dbReference type="RefSeq" id="WP_160952449.1">
    <property type="nucleotide sequence ID" value="NZ_WWEQ01000008.1"/>
</dbReference>
<dbReference type="InterPro" id="IPR021412">
    <property type="entry name" value="DUF3052"/>
</dbReference>
<reference evidence="2 3" key="1">
    <citation type="submission" date="2020-01" db="EMBL/GenBank/DDBJ databases">
        <authorList>
            <person name="Deng T."/>
        </authorList>
    </citation>
    <scope>NUCLEOTIDE SEQUENCE [LARGE SCALE GENOMIC DNA]</scope>
    <source>
        <strain evidence="2 3">5221</strain>
    </source>
</reference>
<protein>
    <submittedName>
        <fullName evidence="2">DUF3052 family protein</fullName>
    </submittedName>
</protein>
<accession>A0A6N9H594</accession>
<keyword evidence="3" id="KW-1185">Reference proteome</keyword>
<dbReference type="Proteomes" id="UP000469215">
    <property type="component" value="Unassembled WGS sequence"/>
</dbReference>
<sequence>MSVSPSERTSAADGEQSEGNPLGLRSGQYVQEIGYDEDVDAALRDGIAAATGEEMADEDVDDVFDVIVMWWRSDDDDLTDGIVDAQTTLADGGIVWLLTPKAGRAGHITPVDIADAAPTAGMHVTNTVTVGSDWSATRLVGKKNYG</sequence>
<gene>
    <name evidence="2" type="ORF">GSY69_03210</name>
</gene>
<feature type="region of interest" description="Disordered" evidence="1">
    <location>
        <begin position="1"/>
        <end position="28"/>
    </location>
</feature>